<dbReference type="InterPro" id="IPR051549">
    <property type="entry name" value="PEP_Utilizing_Enz"/>
</dbReference>
<protein>
    <submittedName>
        <fullName evidence="3">Phosphoenolpyruvate synthase</fullName>
        <ecNumber evidence="3">2.7.9.2</ecNumber>
    </submittedName>
</protein>
<accession>A0ABX9QJR8</accession>
<name>A0ABX9QJR8_9BACT</name>
<keyword evidence="4" id="KW-1185">Reference proteome</keyword>
<dbReference type="InterPro" id="IPR002192">
    <property type="entry name" value="PPDK_AMP/ATP-bd"/>
</dbReference>
<dbReference type="NCBIfam" id="NF004879">
    <property type="entry name" value="PRK06241.1-4"/>
    <property type="match status" value="1"/>
</dbReference>
<proteinExistence type="predicted"/>
<dbReference type="InterPro" id="IPR013815">
    <property type="entry name" value="ATP_grasp_subdomain_1"/>
</dbReference>
<dbReference type="PANTHER" id="PTHR43615:SF1">
    <property type="entry name" value="PPDK_N DOMAIN-CONTAINING PROTEIN"/>
    <property type="match status" value="1"/>
</dbReference>
<reference evidence="3 4" key="1">
    <citation type="submission" date="2018-09" db="EMBL/GenBank/DDBJ databases">
        <authorList>
            <person name="Livingstone P.G."/>
            <person name="Whitworth D.E."/>
        </authorList>
    </citation>
    <scope>NUCLEOTIDE SEQUENCE [LARGE SCALE GENOMIC DNA]</scope>
    <source>
        <strain evidence="3 4">CA031B</strain>
    </source>
</reference>
<dbReference type="InterPro" id="IPR008279">
    <property type="entry name" value="PEP-util_enz_mobile_dom"/>
</dbReference>
<comment type="caution">
    <text evidence="3">The sequence shown here is derived from an EMBL/GenBank/DDBJ whole genome shotgun (WGS) entry which is preliminary data.</text>
</comment>
<evidence type="ECO:0000313" key="3">
    <source>
        <dbReference type="EMBL" id="RKI08281.1"/>
    </source>
</evidence>
<dbReference type="Gene3D" id="3.30.470.20">
    <property type="entry name" value="ATP-grasp fold, B domain"/>
    <property type="match status" value="1"/>
</dbReference>
<dbReference type="NCBIfam" id="NF041857">
    <property type="entry name" value="RIF_Ptrans_rph"/>
    <property type="match status" value="1"/>
</dbReference>
<feature type="domain" description="Pyruvate phosphate dikinase AMP/ATP-binding" evidence="2">
    <location>
        <begin position="17"/>
        <end position="315"/>
    </location>
</feature>
<keyword evidence="3" id="KW-0808">Transferase</keyword>
<dbReference type="Pfam" id="PF00391">
    <property type="entry name" value="PEP-utilizers"/>
    <property type="match status" value="1"/>
</dbReference>
<organism evidence="3 4">
    <name type="scientific">Corallococcus praedator</name>
    <dbReference type="NCBI Taxonomy" id="2316724"/>
    <lineage>
        <taxon>Bacteria</taxon>
        <taxon>Pseudomonadati</taxon>
        <taxon>Myxococcota</taxon>
        <taxon>Myxococcia</taxon>
        <taxon>Myxococcales</taxon>
        <taxon>Cystobacterineae</taxon>
        <taxon>Myxococcaceae</taxon>
        <taxon>Corallococcus</taxon>
    </lineage>
</organism>
<evidence type="ECO:0000259" key="1">
    <source>
        <dbReference type="Pfam" id="PF00391"/>
    </source>
</evidence>
<dbReference type="EC" id="2.7.9.2" evidence="3"/>
<sequence length="864" mass="95224">MDCYVLGLQELDQTQVAVVGGKGAHLGELSRIEGIRVPAGFCVTTDAFQRIMAEAPSLDDRLERLSRLKPDDREQIRTLSAELRRTLEGTAIPDELAATITRALARLGEQAAYAVRSSATAEDLPTASFAGQQDTYLNIVGPAAILQHVSRCWASLFTERAVTYRLRNGFDHRKVRMAVVVQQMVFPQAAGILFTADPVTSNRKVASVEASFGLGEALVSGLVNADNYKVRDGEVIAKTVATKQMAIHALPAGGTQEQAIEPERRQQPALTDAQVVRLAQLGRRIEAHFGRPQDIEWCLVDDGFHFVQSRPITTLFPIPTAGDRENHVYVSVGHQQMMTDAIKPLGLSLFQLTALRPMYEAGGRLFVDVTQVLASPAGRAGLLDVLGKSDPLITDALQTLLGRGDFIRLLADEGPGRAPAGGAPAPLKTDPAIVDELIGQSQASLAALKRDIQTKSGSARLDFILADIQELKRLLFDPRSHQVIMAGMEATWWLNEQLQAWLGEKNAADTLTQSVPHNVTSEMGLALLDVADVIRPHPEVVTFLQHVEDEGFLDELPRLAGGREARDAIRAYLDTYGMRCVGEIDITRPRWSERPTTLVPIILGNIKNFEPGAGARRFEQGRQEAWKKEQEVLERLRALPDGEQKAEEAKRMIDRVRTFIGYREYPKYGIVNRYFVYKQALLDEAERLVQAHVLREKEDIFFLTFQELHDVVRANPVDEQLIRQRKDTFRSHQALTPPRVLTSDGEVIAGAYRRDDLPAGALVGLPVSAGLIEGRARVILDMAEANLEAGDILVTAYTDPSWTPLFVALKGLVTEVGGLMTHGSVIAREYGLPAVVGVEHATRRIRDGQRIRVHGTDGYVEILS</sequence>
<dbReference type="SUPFAM" id="SSF52009">
    <property type="entry name" value="Phosphohistidine domain"/>
    <property type="match status" value="1"/>
</dbReference>
<evidence type="ECO:0000259" key="2">
    <source>
        <dbReference type="Pfam" id="PF01326"/>
    </source>
</evidence>
<dbReference type="Proteomes" id="UP000278907">
    <property type="component" value="Unassembled WGS sequence"/>
</dbReference>
<dbReference type="Gene3D" id="3.50.30.10">
    <property type="entry name" value="Phosphohistidine domain"/>
    <property type="match status" value="1"/>
</dbReference>
<gene>
    <name evidence="3" type="primary">ppsA</name>
    <name evidence="3" type="ORF">D7Y13_16255</name>
</gene>
<dbReference type="NCBIfam" id="NF004877">
    <property type="entry name" value="PRK06241.1-2"/>
    <property type="match status" value="1"/>
</dbReference>
<dbReference type="SUPFAM" id="SSF56059">
    <property type="entry name" value="Glutathione synthetase ATP-binding domain-like"/>
    <property type="match status" value="1"/>
</dbReference>
<dbReference type="RefSeq" id="WP_120582918.1">
    <property type="nucleotide sequence ID" value="NZ_RAWI01000107.1"/>
</dbReference>
<feature type="domain" description="PEP-utilising enzyme mobile" evidence="1">
    <location>
        <begin position="788"/>
        <end position="858"/>
    </location>
</feature>
<dbReference type="InterPro" id="IPR036637">
    <property type="entry name" value="Phosphohistidine_dom_sf"/>
</dbReference>
<dbReference type="GO" id="GO:0008986">
    <property type="term" value="F:pyruvate, water dikinase activity"/>
    <property type="evidence" value="ECO:0007669"/>
    <property type="project" value="UniProtKB-EC"/>
</dbReference>
<dbReference type="Gene3D" id="3.30.1490.20">
    <property type="entry name" value="ATP-grasp fold, A domain"/>
    <property type="match status" value="1"/>
</dbReference>
<dbReference type="PANTHER" id="PTHR43615">
    <property type="entry name" value="PHOSPHOENOLPYRUVATE SYNTHASE-RELATED"/>
    <property type="match status" value="1"/>
</dbReference>
<evidence type="ECO:0000313" key="4">
    <source>
        <dbReference type="Proteomes" id="UP000278907"/>
    </source>
</evidence>
<dbReference type="Pfam" id="PF01326">
    <property type="entry name" value="PPDK_N"/>
    <property type="match status" value="1"/>
</dbReference>
<dbReference type="EMBL" id="RAWI01000107">
    <property type="protein sequence ID" value="RKI08281.1"/>
    <property type="molecule type" value="Genomic_DNA"/>
</dbReference>